<organism evidence="1 2">
    <name type="scientific">Aspergillus phoenicis ATCC 13157</name>
    <dbReference type="NCBI Taxonomy" id="1353007"/>
    <lineage>
        <taxon>Eukaryota</taxon>
        <taxon>Fungi</taxon>
        <taxon>Dikarya</taxon>
        <taxon>Ascomycota</taxon>
        <taxon>Pezizomycotina</taxon>
        <taxon>Eurotiomycetes</taxon>
        <taxon>Eurotiomycetidae</taxon>
        <taxon>Eurotiales</taxon>
        <taxon>Aspergillaceae</taxon>
        <taxon>Aspergillus</taxon>
    </lineage>
</organism>
<keyword evidence="2" id="KW-1185">Reference proteome</keyword>
<proteinExistence type="predicted"/>
<evidence type="ECO:0000313" key="1">
    <source>
        <dbReference type="EMBL" id="RDK41686.1"/>
    </source>
</evidence>
<accession>A0A370PHL1</accession>
<name>A0A370PHL1_ASPPH</name>
<evidence type="ECO:0000313" key="2">
    <source>
        <dbReference type="Proteomes" id="UP000254937"/>
    </source>
</evidence>
<gene>
    <name evidence="1" type="ORF">M752DRAFT_302198</name>
</gene>
<dbReference type="Proteomes" id="UP000254937">
    <property type="component" value="Unassembled WGS sequence"/>
</dbReference>
<dbReference type="EMBL" id="KZ851855">
    <property type="protein sequence ID" value="RDK41686.1"/>
    <property type="molecule type" value="Genomic_DNA"/>
</dbReference>
<sequence length="231" mass="26041">MILRQLHQRVARYFTAKGFFYSLAYRDYLDEIYASFLDRILEVATLRRVKTASAALRTIAETTFSAIIITDEGLTHSNQQALAREVLAKIKAYIENGGLVIAGLHFPNFSPKDKFRRFFRSFGLPWSDGDYHRTTFQLNPSGLLPERIGASTLPQPYSMKVLHIKDAGSQEKLYVPTEGALTQSHVFPPMRADETQAAVVGARLGRGYLYYCGDVNWEDGSNQLMLSLCGF</sequence>
<dbReference type="AlphaFoldDB" id="A0A370PHL1"/>
<reference evidence="1 2" key="1">
    <citation type="submission" date="2018-07" db="EMBL/GenBank/DDBJ databases">
        <title>Section-level genome sequencing of Aspergillus section Nigri to investigate inter- and intra-species variation.</title>
        <authorList>
            <consortium name="DOE Joint Genome Institute"/>
            <person name="Vesth T.C."/>
            <person name="Nybo J.L."/>
            <person name="Theobald S."/>
            <person name="Frisvad J.C."/>
            <person name="Larsen T.O."/>
            <person name="Nielsen K.F."/>
            <person name="Hoof J.B."/>
            <person name="Brandl J."/>
            <person name="Salamov A."/>
            <person name="Riley R."/>
            <person name="Gladden J.M."/>
            <person name="Phatale P."/>
            <person name="Nielsen M.T."/>
            <person name="Lyhne E.K."/>
            <person name="Kogle M.E."/>
            <person name="Strasser K."/>
            <person name="McDonnell E."/>
            <person name="Barry K."/>
            <person name="Clum A."/>
            <person name="Chen C."/>
            <person name="Nolan M."/>
            <person name="Sandor L."/>
            <person name="Kuo A."/>
            <person name="Lipzen A."/>
            <person name="Hainaut M."/>
            <person name="Drula E."/>
            <person name="Tsang A."/>
            <person name="Magnuson J.K."/>
            <person name="Henrissat B."/>
            <person name="Wiebenga A."/>
            <person name="Simmons B.A."/>
            <person name="Makela M.R."/>
            <person name="De vries R.P."/>
            <person name="Grigoriev I.V."/>
            <person name="Mortensen U.H."/>
            <person name="Baker S.E."/>
            <person name="Andersen M.R."/>
        </authorList>
    </citation>
    <scope>NUCLEOTIDE SEQUENCE [LARGE SCALE GENOMIC DNA]</scope>
    <source>
        <strain evidence="1 2">ATCC 13157</strain>
    </source>
</reference>
<protein>
    <submittedName>
        <fullName evidence="1">Uncharacterized protein</fullName>
    </submittedName>
</protein>